<dbReference type="InterPro" id="IPR027417">
    <property type="entry name" value="P-loop_NTPase"/>
</dbReference>
<dbReference type="GO" id="GO:0004016">
    <property type="term" value="F:adenylate cyclase activity"/>
    <property type="evidence" value="ECO:0007669"/>
    <property type="project" value="TreeGrafter"/>
</dbReference>
<accession>D3PY88</accession>
<dbReference type="GO" id="GO:0006355">
    <property type="term" value="P:regulation of DNA-templated transcription"/>
    <property type="evidence" value="ECO:0007669"/>
    <property type="project" value="InterPro"/>
</dbReference>
<feature type="domain" description="HTH luxR-type" evidence="3">
    <location>
        <begin position="924"/>
        <end position="989"/>
    </location>
</feature>
<dbReference type="KEGG" id="sna:Snas_1757"/>
<sequence>MADMARLGTGIPLVARRAEMRILNTALERARSKRPGALLLSGDAGVGKSRVLSELLDKAREDGDLVFVGRCLDTGESALPYLPFAEISDQIFEYDPELVTGSDALLRLIPGREPGDGGRGGERDLGQLRLFDALRSVIDRLAADKTVVLAFEDLHWADRSSRELLSFLLARLTQQRLLIIATVRSDDLHRRHPLRPLLAELVRLPHVDRLHLEPFAATDIDVFVRSLSTVDVSETVMRAIAERSEGNAFLAEELVSAATADVPRELAEVLLARVERLSAPAQKAIRLASVMGRDFKHRRLSAVADLTPDELDLALREAVAHNVLTIDEATESYSFRHALLHEAVYHDLLPGERSRLHGRVAEAMKTEPGARAAELARHSMESHDLPTALAASVAAAEQAEEMGAPAEVLIHTERALQLWSAVAEPEKVSGSDELELMVWSAWAAGASGEPDRAVAHSRAAIDLADRLGDVVHAAEKRRRLAEFQLGLDGQQGQALAVVREAWDSIADTAPSAGKARLHATMARAYRANRYRDKAAELAAAAIETAQAAAALSDGTDDKERCRLLAAEADARVTRVMAADRDTHDVDTVVERINEAAELARRAGSSEMELRAHYMCGLVLLEAGRLTDALVPIDRGVERAAELGVTWGGHGLELRVVQGITRYMAGDWDGAEVATELVGESVSGMVVTRVTAAGLLVSVGRGRFDIADRRVAHLRERWHLDLQVLTLVGLTGTELAGHHGDPDRAAAFAECAIEQLGQFQENHFATVSLAAVGIAAYADVAEEARSAKDTAAASAAVAAGERLAAVGHRVFDAGQVNSGTVGPEGIAWLRQIDAETARLRGASDPALWREAVAAFGYGEIYRQAIGRWRLAEALLAGGNRADREEAATQLALAAKTADKLDAAPLRKAVAALTRRARLRGEASAAAPANGLLTDRELAVLKLVAVGHTNKQVGAELFISDKTVSVHLSRVMAKLGVTSRTEAVSAAYTAGLLDS</sequence>
<name>D3PY88_STANL</name>
<dbReference type="CDD" id="cd06170">
    <property type="entry name" value="LuxR_C_like"/>
    <property type="match status" value="1"/>
</dbReference>
<reference evidence="4 5" key="1">
    <citation type="journal article" date="2009" name="Stand. Genomic Sci.">
        <title>Complete genome sequence of Stackebrandtia nassauensis type strain (LLR-40K-21).</title>
        <authorList>
            <person name="Munk C."/>
            <person name="Lapidus A."/>
            <person name="Copeland A."/>
            <person name="Jando M."/>
            <person name="Mayilraj S."/>
            <person name="Glavina Del Rio T."/>
            <person name="Nolan M."/>
            <person name="Chen F."/>
            <person name="Lucas S."/>
            <person name="Tice H."/>
            <person name="Cheng J.F."/>
            <person name="Han C."/>
            <person name="Detter J.C."/>
            <person name="Bruce D."/>
            <person name="Goodwin L."/>
            <person name="Chain P."/>
            <person name="Pitluck S."/>
            <person name="Goker M."/>
            <person name="Ovchinikova G."/>
            <person name="Pati A."/>
            <person name="Ivanova N."/>
            <person name="Mavromatis K."/>
            <person name="Chen A."/>
            <person name="Palaniappan K."/>
            <person name="Land M."/>
            <person name="Hauser L."/>
            <person name="Chang Y.J."/>
            <person name="Jeffries C.D."/>
            <person name="Bristow J."/>
            <person name="Eisen J.A."/>
            <person name="Markowitz V."/>
            <person name="Hugenholtz P."/>
            <person name="Kyrpides N.C."/>
            <person name="Klenk H.P."/>
        </authorList>
    </citation>
    <scope>NUCLEOTIDE SEQUENCE [LARGE SCALE GENOMIC DNA]</scope>
    <source>
        <strain evidence="5">DSM 44728 / CIP 108903 / NRRL B-16338 / NBRC 102104 / LLR-40K-21</strain>
    </source>
</reference>
<dbReference type="Pfam" id="PF13191">
    <property type="entry name" value="AAA_16"/>
    <property type="match status" value="1"/>
</dbReference>
<dbReference type="InterPro" id="IPR036388">
    <property type="entry name" value="WH-like_DNA-bd_sf"/>
</dbReference>
<organism evidence="4 5">
    <name type="scientific">Stackebrandtia nassauensis (strain DSM 44728 / CIP 108903 / NRRL B-16338 / NBRC 102104 / LLR-40K-21)</name>
    <dbReference type="NCBI Taxonomy" id="446470"/>
    <lineage>
        <taxon>Bacteria</taxon>
        <taxon>Bacillati</taxon>
        <taxon>Actinomycetota</taxon>
        <taxon>Actinomycetes</taxon>
        <taxon>Glycomycetales</taxon>
        <taxon>Glycomycetaceae</taxon>
        <taxon>Stackebrandtia</taxon>
    </lineage>
</organism>
<protein>
    <submittedName>
        <fullName evidence="4">Transcriptional regulator, LuxR family</fullName>
    </submittedName>
</protein>
<proteinExistence type="predicted"/>
<dbReference type="GO" id="GO:0005524">
    <property type="term" value="F:ATP binding"/>
    <property type="evidence" value="ECO:0007669"/>
    <property type="project" value="UniProtKB-KW"/>
</dbReference>
<dbReference type="SMART" id="SM00421">
    <property type="entry name" value="HTH_LUXR"/>
    <property type="match status" value="1"/>
</dbReference>
<dbReference type="SUPFAM" id="SSF46894">
    <property type="entry name" value="C-terminal effector domain of the bipartite response regulators"/>
    <property type="match status" value="1"/>
</dbReference>
<evidence type="ECO:0000313" key="5">
    <source>
        <dbReference type="Proteomes" id="UP000000844"/>
    </source>
</evidence>
<evidence type="ECO:0000256" key="2">
    <source>
        <dbReference type="ARBA" id="ARBA00022840"/>
    </source>
</evidence>
<dbReference type="HOGENOM" id="CLU_006850_0_2_11"/>
<dbReference type="PROSITE" id="PS00622">
    <property type="entry name" value="HTH_LUXR_1"/>
    <property type="match status" value="1"/>
</dbReference>
<evidence type="ECO:0000313" key="4">
    <source>
        <dbReference type="EMBL" id="ADD41455.1"/>
    </source>
</evidence>
<dbReference type="InterPro" id="IPR041664">
    <property type="entry name" value="AAA_16"/>
</dbReference>
<dbReference type="Gene3D" id="1.25.40.10">
    <property type="entry name" value="Tetratricopeptide repeat domain"/>
    <property type="match status" value="1"/>
</dbReference>
<dbReference type="Proteomes" id="UP000000844">
    <property type="component" value="Chromosome"/>
</dbReference>
<dbReference type="SUPFAM" id="SSF52540">
    <property type="entry name" value="P-loop containing nucleoside triphosphate hydrolases"/>
    <property type="match status" value="1"/>
</dbReference>
<keyword evidence="2" id="KW-0067">ATP-binding</keyword>
<dbReference type="PANTHER" id="PTHR16305">
    <property type="entry name" value="TESTICULAR SOLUBLE ADENYLYL CYCLASE"/>
    <property type="match status" value="1"/>
</dbReference>
<dbReference type="PROSITE" id="PS50043">
    <property type="entry name" value="HTH_LUXR_2"/>
    <property type="match status" value="1"/>
</dbReference>
<dbReference type="AlphaFoldDB" id="D3PY88"/>
<dbReference type="GO" id="GO:0005737">
    <property type="term" value="C:cytoplasm"/>
    <property type="evidence" value="ECO:0007669"/>
    <property type="project" value="TreeGrafter"/>
</dbReference>
<keyword evidence="1" id="KW-0547">Nucleotide-binding</keyword>
<dbReference type="InterPro" id="IPR011990">
    <property type="entry name" value="TPR-like_helical_dom_sf"/>
</dbReference>
<dbReference type="Gene3D" id="1.10.10.10">
    <property type="entry name" value="Winged helix-like DNA-binding domain superfamily/Winged helix DNA-binding domain"/>
    <property type="match status" value="1"/>
</dbReference>
<dbReference type="Pfam" id="PF00196">
    <property type="entry name" value="GerE"/>
    <property type="match status" value="1"/>
</dbReference>
<dbReference type="EMBL" id="CP001778">
    <property type="protein sequence ID" value="ADD41455.1"/>
    <property type="molecule type" value="Genomic_DNA"/>
</dbReference>
<dbReference type="OrthoDB" id="5476461at2"/>
<gene>
    <name evidence="4" type="ordered locus">Snas_1757</name>
</gene>
<evidence type="ECO:0000259" key="3">
    <source>
        <dbReference type="PROSITE" id="PS50043"/>
    </source>
</evidence>
<dbReference type="PANTHER" id="PTHR16305:SF35">
    <property type="entry name" value="TRANSCRIPTIONAL ACTIVATOR DOMAIN"/>
    <property type="match status" value="1"/>
</dbReference>
<dbReference type="InterPro" id="IPR016032">
    <property type="entry name" value="Sig_transdc_resp-reg_C-effctor"/>
</dbReference>
<dbReference type="PRINTS" id="PR00038">
    <property type="entry name" value="HTHLUXR"/>
</dbReference>
<evidence type="ECO:0000256" key="1">
    <source>
        <dbReference type="ARBA" id="ARBA00022741"/>
    </source>
</evidence>
<dbReference type="Gene3D" id="3.40.50.300">
    <property type="entry name" value="P-loop containing nucleotide triphosphate hydrolases"/>
    <property type="match status" value="1"/>
</dbReference>
<dbReference type="eggNOG" id="COG2197">
    <property type="taxonomic scope" value="Bacteria"/>
</dbReference>
<keyword evidence="5" id="KW-1185">Reference proteome</keyword>
<dbReference type="GO" id="GO:0003677">
    <property type="term" value="F:DNA binding"/>
    <property type="evidence" value="ECO:0007669"/>
    <property type="project" value="InterPro"/>
</dbReference>
<dbReference type="STRING" id="446470.Snas_1757"/>
<dbReference type="eggNOG" id="COG3899">
    <property type="taxonomic scope" value="Bacteria"/>
</dbReference>
<dbReference type="InterPro" id="IPR000792">
    <property type="entry name" value="Tscrpt_reg_LuxR_C"/>
</dbReference>